<dbReference type="GO" id="GO:0046872">
    <property type="term" value="F:metal ion binding"/>
    <property type="evidence" value="ECO:0007669"/>
    <property type="project" value="UniProtKB-KW"/>
</dbReference>
<dbReference type="InterPro" id="IPR029056">
    <property type="entry name" value="Ribokinase-like"/>
</dbReference>
<comment type="similarity">
    <text evidence="12">Belongs to the carbohydrate kinase PfkB family. Ribokinase subfamily.</text>
</comment>
<keyword evidence="10 12" id="KW-0630">Potassium</keyword>
<comment type="catalytic activity">
    <reaction evidence="12">
        <text>D-ribose + ATP = D-ribose 5-phosphate + ADP + H(+)</text>
        <dbReference type="Rhea" id="RHEA:13697"/>
        <dbReference type="ChEBI" id="CHEBI:15378"/>
        <dbReference type="ChEBI" id="CHEBI:30616"/>
        <dbReference type="ChEBI" id="CHEBI:47013"/>
        <dbReference type="ChEBI" id="CHEBI:78346"/>
        <dbReference type="ChEBI" id="CHEBI:456216"/>
        <dbReference type="EC" id="2.7.1.15"/>
    </reaction>
</comment>
<evidence type="ECO:0000256" key="12">
    <source>
        <dbReference type="HAMAP-Rule" id="MF_01987"/>
    </source>
</evidence>
<comment type="function">
    <text evidence="12">Catalyzes the phosphorylation of ribose at O-5 in a reaction requiring ATP and magnesium. The resulting D-ribose-5-phosphate can then be used either for sythesis of nucleotides, histidine, and tryptophan, or as a component of the pentose phosphate pathway.</text>
</comment>
<feature type="binding site" evidence="12">
    <location>
        <position position="244"/>
    </location>
    <ligand>
        <name>K(+)</name>
        <dbReference type="ChEBI" id="CHEBI:29103"/>
    </ligand>
</feature>
<feature type="binding site" evidence="12">
    <location>
        <position position="283"/>
    </location>
    <ligand>
        <name>K(+)</name>
        <dbReference type="ChEBI" id="CHEBI:29103"/>
    </ligand>
</feature>
<keyword evidence="9 12" id="KW-0460">Magnesium</keyword>
<dbReference type="PANTHER" id="PTHR10584:SF166">
    <property type="entry name" value="RIBOKINASE"/>
    <property type="match status" value="1"/>
</dbReference>
<evidence type="ECO:0000256" key="11">
    <source>
        <dbReference type="ARBA" id="ARBA00023277"/>
    </source>
</evidence>
<feature type="binding site" evidence="12">
    <location>
        <position position="250"/>
    </location>
    <ligand>
        <name>substrate</name>
    </ligand>
</feature>
<keyword evidence="15" id="KW-1185">Reference proteome</keyword>
<proteinExistence type="inferred from homology"/>
<feature type="domain" description="Carbohydrate kinase PfkB" evidence="13">
    <location>
        <begin position="5"/>
        <end position="292"/>
    </location>
</feature>
<dbReference type="GO" id="GO:0019303">
    <property type="term" value="P:D-ribose catabolic process"/>
    <property type="evidence" value="ECO:0007669"/>
    <property type="project" value="UniProtKB-UniRule"/>
</dbReference>
<dbReference type="HAMAP" id="MF_01987">
    <property type="entry name" value="Ribokinase"/>
    <property type="match status" value="1"/>
</dbReference>
<evidence type="ECO:0000256" key="8">
    <source>
        <dbReference type="ARBA" id="ARBA00022840"/>
    </source>
</evidence>
<sequence length="303" mass="32372">MMNKPKIVVVGSINMDLVTETSTFPSLGETHVGNKFMMLPGGKGANQAVACSRLGADVTLIGCIGDDDLGSRMLKNLKKENVNTTYVETMNGMNTGTASITIEDGENRIIYVPGANEALTPEKLEQVESVIQKADVLLLQLETPLETVAAATTIAKRYKVPVILNPAPAVQIPEKLIEDIDFLTPNEHELAIALGYSDNELFVQKTLAEYPGKIIMTKGKEGAYYTNSSGVLKNQPTFLAETVDTTGAGDTFNAGIAVMVGERQDLNTAVRFATAAGTLSVTKSGAQGGMPHRGVVDHWLTEN</sequence>
<evidence type="ECO:0000256" key="9">
    <source>
        <dbReference type="ARBA" id="ARBA00022842"/>
    </source>
</evidence>
<keyword evidence="5 12" id="KW-0479">Metal-binding</keyword>
<dbReference type="EC" id="2.7.1.15" evidence="2 12"/>
<dbReference type="STRING" id="1371.GCA_900166605_01057"/>
<dbReference type="PROSITE" id="PS00583">
    <property type="entry name" value="PFKB_KINASES_1"/>
    <property type="match status" value="1"/>
</dbReference>
<dbReference type="GO" id="GO:0005829">
    <property type="term" value="C:cytosol"/>
    <property type="evidence" value="ECO:0007669"/>
    <property type="project" value="TreeGrafter"/>
</dbReference>
<evidence type="ECO:0000256" key="1">
    <source>
        <dbReference type="ARBA" id="ARBA00005380"/>
    </source>
</evidence>
<keyword evidence="8 12" id="KW-0067">ATP-binding</keyword>
<evidence type="ECO:0000256" key="3">
    <source>
        <dbReference type="ARBA" id="ARBA00016943"/>
    </source>
</evidence>
<evidence type="ECO:0000256" key="10">
    <source>
        <dbReference type="ARBA" id="ARBA00022958"/>
    </source>
</evidence>
<evidence type="ECO:0000313" key="15">
    <source>
        <dbReference type="Proteomes" id="UP000321051"/>
    </source>
</evidence>
<dbReference type="GO" id="GO:0005524">
    <property type="term" value="F:ATP binding"/>
    <property type="evidence" value="ECO:0007669"/>
    <property type="project" value="UniProtKB-UniRule"/>
</dbReference>
<comment type="caution">
    <text evidence="12">Lacks conserved residue(s) required for the propagation of feature annotation.</text>
</comment>
<dbReference type="InterPro" id="IPR002173">
    <property type="entry name" value="Carboh/pur_kinase_PfkB_CS"/>
</dbReference>
<feature type="binding site" evidence="12">
    <location>
        <position position="280"/>
    </location>
    <ligand>
        <name>K(+)</name>
        <dbReference type="ChEBI" id="CHEBI:29103"/>
    </ligand>
</feature>
<feature type="binding site" evidence="12">
    <location>
        <begin position="14"/>
        <end position="16"/>
    </location>
    <ligand>
        <name>substrate</name>
    </ligand>
</feature>
<evidence type="ECO:0000313" key="14">
    <source>
        <dbReference type="EMBL" id="GEK59912.1"/>
    </source>
</evidence>
<feature type="binding site" evidence="12">
    <location>
        <begin position="249"/>
        <end position="250"/>
    </location>
    <ligand>
        <name>ATP</name>
        <dbReference type="ChEBI" id="CHEBI:30616"/>
    </ligand>
</feature>
<keyword evidence="6 12" id="KW-0547">Nucleotide-binding</keyword>
<organism evidence="14 15">
    <name type="scientific">Marinococcus halophilus</name>
    <dbReference type="NCBI Taxonomy" id="1371"/>
    <lineage>
        <taxon>Bacteria</taxon>
        <taxon>Bacillati</taxon>
        <taxon>Bacillota</taxon>
        <taxon>Bacilli</taxon>
        <taxon>Bacillales</taxon>
        <taxon>Bacillaceae</taxon>
        <taxon>Marinococcus</taxon>
    </lineage>
</organism>
<evidence type="ECO:0000256" key="7">
    <source>
        <dbReference type="ARBA" id="ARBA00022777"/>
    </source>
</evidence>
<dbReference type="EMBL" id="BJUN01000022">
    <property type="protein sequence ID" value="GEK59912.1"/>
    <property type="molecule type" value="Genomic_DNA"/>
</dbReference>
<comment type="subcellular location">
    <subcellularLocation>
        <location evidence="12">Cytoplasm</location>
    </subcellularLocation>
</comment>
<evidence type="ECO:0000256" key="4">
    <source>
        <dbReference type="ARBA" id="ARBA00022679"/>
    </source>
</evidence>
<comment type="caution">
    <text evidence="14">The sequence shown here is derived from an EMBL/GenBank/DDBJ whole genome shotgun (WGS) entry which is preliminary data.</text>
</comment>
<evidence type="ECO:0000256" key="5">
    <source>
        <dbReference type="ARBA" id="ARBA00022723"/>
    </source>
</evidence>
<reference evidence="14 15" key="1">
    <citation type="submission" date="2019-07" db="EMBL/GenBank/DDBJ databases">
        <title>Whole genome shotgun sequence of Marinococcus halophilus NBRC 102359.</title>
        <authorList>
            <person name="Hosoyama A."/>
            <person name="Uohara A."/>
            <person name="Ohji S."/>
            <person name="Ichikawa N."/>
        </authorList>
    </citation>
    <scope>NUCLEOTIDE SEQUENCE [LARGE SCALE GENOMIC DNA]</scope>
    <source>
        <strain evidence="14 15">NBRC 102359</strain>
    </source>
</reference>
<comment type="activity regulation">
    <text evidence="12">Activated by a monovalent cation that binds near, but not in, the active site. The most likely occupant of the site in vivo is potassium. Ion binding induces a conformational change that may alter substrate affinity.</text>
</comment>
<dbReference type="PROSITE" id="PS00584">
    <property type="entry name" value="PFKB_KINASES_2"/>
    <property type="match status" value="1"/>
</dbReference>
<dbReference type="NCBIfam" id="TIGR02152">
    <property type="entry name" value="D_ribokin_bact"/>
    <property type="match status" value="1"/>
</dbReference>
<evidence type="ECO:0000256" key="2">
    <source>
        <dbReference type="ARBA" id="ARBA00012035"/>
    </source>
</evidence>
<dbReference type="SUPFAM" id="SSF53613">
    <property type="entry name" value="Ribokinase-like"/>
    <property type="match status" value="1"/>
</dbReference>
<evidence type="ECO:0000256" key="6">
    <source>
        <dbReference type="ARBA" id="ARBA00022741"/>
    </source>
</evidence>
<keyword evidence="11 12" id="KW-0119">Carbohydrate metabolism</keyword>
<feature type="binding site" evidence="12">
    <location>
        <begin position="217"/>
        <end position="222"/>
    </location>
    <ligand>
        <name>ATP</name>
        <dbReference type="ChEBI" id="CHEBI:30616"/>
    </ligand>
</feature>
<keyword evidence="7 12" id="KW-0418">Kinase</keyword>
<dbReference type="CDD" id="cd01174">
    <property type="entry name" value="ribokinase"/>
    <property type="match status" value="1"/>
</dbReference>
<keyword evidence="4 12" id="KW-0808">Transferase</keyword>
<comment type="subunit">
    <text evidence="12">Homodimer.</text>
</comment>
<name>A0A510Y948_MARHA</name>
<dbReference type="Proteomes" id="UP000321051">
    <property type="component" value="Unassembled WGS sequence"/>
</dbReference>
<feature type="binding site" evidence="12">
    <location>
        <position position="142"/>
    </location>
    <ligand>
        <name>substrate</name>
    </ligand>
</feature>
<dbReference type="InterPro" id="IPR002139">
    <property type="entry name" value="Ribo/fructo_kinase"/>
</dbReference>
<comment type="pathway">
    <text evidence="12">Carbohydrate metabolism; D-ribose degradation; D-ribose 5-phosphate from beta-D-ribopyranose: step 2/2.</text>
</comment>
<dbReference type="Gene3D" id="3.40.1190.20">
    <property type="match status" value="1"/>
</dbReference>
<dbReference type="GO" id="GO:0004747">
    <property type="term" value="F:ribokinase activity"/>
    <property type="evidence" value="ECO:0007669"/>
    <property type="project" value="UniProtKB-UniRule"/>
</dbReference>
<comment type="cofactor">
    <cofactor evidence="12">
        <name>Mg(2+)</name>
        <dbReference type="ChEBI" id="CHEBI:18420"/>
    </cofactor>
    <text evidence="12">Requires a divalent cation, most likely magnesium in vivo, as an electrophilic catalyst to aid phosphoryl group transfer. It is the chelate of the metal and the nucleotide that is the actual substrate.</text>
</comment>
<dbReference type="UniPathway" id="UPA00916">
    <property type="reaction ID" value="UER00889"/>
</dbReference>
<feature type="binding site" evidence="12">
    <location>
        <position position="186"/>
    </location>
    <ligand>
        <name>ATP</name>
        <dbReference type="ChEBI" id="CHEBI:30616"/>
    </ligand>
</feature>
<comment type="similarity">
    <text evidence="1">Belongs to the carbohydrate kinase pfkB family.</text>
</comment>
<dbReference type="InterPro" id="IPR011877">
    <property type="entry name" value="Ribokinase"/>
</dbReference>
<evidence type="ECO:0000259" key="13">
    <source>
        <dbReference type="Pfam" id="PF00294"/>
    </source>
</evidence>
<keyword evidence="12" id="KW-0963">Cytoplasm</keyword>
<feature type="active site" description="Proton acceptor" evidence="12">
    <location>
        <position position="250"/>
    </location>
</feature>
<accession>A0A510Y948</accession>
<feature type="binding site" evidence="12">
    <location>
        <begin position="42"/>
        <end position="46"/>
    </location>
    <ligand>
        <name>substrate</name>
    </ligand>
</feature>
<gene>
    <name evidence="12 14" type="primary">rbsK</name>
    <name evidence="14" type="ORF">MHA01_28170</name>
</gene>
<protein>
    <recommendedName>
        <fullName evidence="3 12">Ribokinase</fullName>
        <shortName evidence="12">RK</shortName>
        <ecNumber evidence="2 12">2.7.1.15</ecNumber>
    </recommendedName>
</protein>
<dbReference type="AlphaFoldDB" id="A0A510Y948"/>
<dbReference type="Pfam" id="PF00294">
    <property type="entry name" value="PfkB"/>
    <property type="match status" value="1"/>
</dbReference>
<dbReference type="PRINTS" id="PR00990">
    <property type="entry name" value="RIBOKINASE"/>
</dbReference>
<feature type="binding site" evidence="12">
    <location>
        <position position="285"/>
    </location>
    <ligand>
        <name>K(+)</name>
        <dbReference type="ChEBI" id="CHEBI:29103"/>
    </ligand>
</feature>
<dbReference type="InterPro" id="IPR011611">
    <property type="entry name" value="PfkB_dom"/>
</dbReference>
<dbReference type="PANTHER" id="PTHR10584">
    <property type="entry name" value="SUGAR KINASE"/>
    <property type="match status" value="1"/>
</dbReference>
<feature type="binding site" evidence="12">
    <location>
        <position position="246"/>
    </location>
    <ligand>
        <name>K(+)</name>
        <dbReference type="ChEBI" id="CHEBI:29103"/>
    </ligand>
</feature>